<dbReference type="EMBL" id="JAUEPO010000006">
    <property type="protein sequence ID" value="KAK3319550.1"/>
    <property type="molecule type" value="Genomic_DNA"/>
</dbReference>
<comment type="similarity">
    <text evidence="5">Belongs to the SAT4 family.</text>
</comment>
<dbReference type="InterPro" id="IPR049326">
    <property type="entry name" value="Rhodopsin_dom_fungi"/>
</dbReference>
<accession>A0AAE0M5A9</accession>
<keyword evidence="4 6" id="KW-0472">Membrane</keyword>
<feature type="transmembrane region" description="Helical" evidence="6">
    <location>
        <begin position="241"/>
        <end position="266"/>
    </location>
</feature>
<protein>
    <recommendedName>
        <fullName evidence="7">Rhodopsin domain-containing protein</fullName>
    </recommendedName>
</protein>
<dbReference type="AlphaFoldDB" id="A0AAE0M5A9"/>
<name>A0AAE0M5A9_9PEZI</name>
<dbReference type="PANTHER" id="PTHR33048">
    <property type="entry name" value="PTH11-LIKE INTEGRAL MEMBRANE PROTEIN (AFU_ORTHOLOGUE AFUA_5G11245)"/>
    <property type="match status" value="1"/>
</dbReference>
<feature type="transmembrane region" description="Helical" evidence="6">
    <location>
        <begin position="12"/>
        <end position="31"/>
    </location>
</feature>
<evidence type="ECO:0000256" key="2">
    <source>
        <dbReference type="ARBA" id="ARBA00022692"/>
    </source>
</evidence>
<evidence type="ECO:0000256" key="4">
    <source>
        <dbReference type="ARBA" id="ARBA00023136"/>
    </source>
</evidence>
<keyword evidence="3 6" id="KW-1133">Transmembrane helix</keyword>
<organism evidence="8 9">
    <name type="scientific">Cercophora scortea</name>
    <dbReference type="NCBI Taxonomy" id="314031"/>
    <lineage>
        <taxon>Eukaryota</taxon>
        <taxon>Fungi</taxon>
        <taxon>Dikarya</taxon>
        <taxon>Ascomycota</taxon>
        <taxon>Pezizomycotina</taxon>
        <taxon>Sordariomycetes</taxon>
        <taxon>Sordariomycetidae</taxon>
        <taxon>Sordariales</taxon>
        <taxon>Lasiosphaeriaceae</taxon>
        <taxon>Cercophora</taxon>
    </lineage>
</organism>
<keyword evidence="2 6" id="KW-0812">Transmembrane</keyword>
<dbReference type="Proteomes" id="UP001286456">
    <property type="component" value="Unassembled WGS sequence"/>
</dbReference>
<feature type="transmembrane region" description="Helical" evidence="6">
    <location>
        <begin position="81"/>
        <end position="99"/>
    </location>
</feature>
<feature type="transmembrane region" description="Helical" evidence="6">
    <location>
        <begin position="204"/>
        <end position="221"/>
    </location>
</feature>
<feature type="transmembrane region" description="Helical" evidence="6">
    <location>
        <begin position="170"/>
        <end position="192"/>
    </location>
</feature>
<sequence>MTAKERGTEFVIIIWSATFAALVAVMMRLLARVRARSLGWDDIFTLFSLAPLVACTSIFTYDVRLGMGRHSADLAANELRKAMKFNLVACPFGVMAYSFPNAAIALQMDRVLAPNYLRSISLRLLATTQCLVAAVSCILLFTQCLPTEHLWNPTTPATCLPAGVLADYCYFVGVFSAFTDIVLAIAPISPLLRLKLPTKTRLRLCILMGGNLFAAVCSVIKTSKFNEMANVQDYTYDTVDLTIWVIVEASVIIIAASAPSIWPLLFPSARTKAGEHRRRFPMTPTTPFTKQFGSTRSLVSSARIPACILTGNADLELDELEGEVISMAITYDFMLEGSQIRALPPTYPGV</sequence>
<evidence type="ECO:0000256" key="5">
    <source>
        <dbReference type="ARBA" id="ARBA00038359"/>
    </source>
</evidence>
<dbReference type="PANTHER" id="PTHR33048:SF47">
    <property type="entry name" value="INTEGRAL MEMBRANE PROTEIN-RELATED"/>
    <property type="match status" value="1"/>
</dbReference>
<evidence type="ECO:0000313" key="9">
    <source>
        <dbReference type="Proteomes" id="UP001286456"/>
    </source>
</evidence>
<feature type="transmembrane region" description="Helical" evidence="6">
    <location>
        <begin position="43"/>
        <end position="61"/>
    </location>
</feature>
<dbReference type="InterPro" id="IPR052337">
    <property type="entry name" value="SAT4-like"/>
</dbReference>
<dbReference type="Pfam" id="PF20684">
    <property type="entry name" value="Fung_rhodopsin"/>
    <property type="match status" value="1"/>
</dbReference>
<comment type="subcellular location">
    <subcellularLocation>
        <location evidence="1">Membrane</location>
        <topology evidence="1">Multi-pass membrane protein</topology>
    </subcellularLocation>
</comment>
<evidence type="ECO:0000256" key="1">
    <source>
        <dbReference type="ARBA" id="ARBA00004141"/>
    </source>
</evidence>
<comment type="caution">
    <text evidence="8">The sequence shown here is derived from an EMBL/GenBank/DDBJ whole genome shotgun (WGS) entry which is preliminary data.</text>
</comment>
<gene>
    <name evidence="8" type="ORF">B0T19DRAFT_445355</name>
</gene>
<keyword evidence="9" id="KW-1185">Reference proteome</keyword>
<reference evidence="8" key="1">
    <citation type="journal article" date="2023" name="Mol. Phylogenet. Evol.">
        <title>Genome-scale phylogeny and comparative genomics of the fungal order Sordariales.</title>
        <authorList>
            <person name="Hensen N."/>
            <person name="Bonometti L."/>
            <person name="Westerberg I."/>
            <person name="Brannstrom I.O."/>
            <person name="Guillou S."/>
            <person name="Cros-Aarteil S."/>
            <person name="Calhoun S."/>
            <person name="Haridas S."/>
            <person name="Kuo A."/>
            <person name="Mondo S."/>
            <person name="Pangilinan J."/>
            <person name="Riley R."/>
            <person name="LaButti K."/>
            <person name="Andreopoulos B."/>
            <person name="Lipzen A."/>
            <person name="Chen C."/>
            <person name="Yan M."/>
            <person name="Daum C."/>
            <person name="Ng V."/>
            <person name="Clum A."/>
            <person name="Steindorff A."/>
            <person name="Ohm R.A."/>
            <person name="Martin F."/>
            <person name="Silar P."/>
            <person name="Natvig D.O."/>
            <person name="Lalanne C."/>
            <person name="Gautier V."/>
            <person name="Ament-Velasquez S.L."/>
            <person name="Kruys A."/>
            <person name="Hutchinson M.I."/>
            <person name="Powell A.J."/>
            <person name="Barry K."/>
            <person name="Miller A.N."/>
            <person name="Grigoriev I.V."/>
            <person name="Debuchy R."/>
            <person name="Gladieux P."/>
            <person name="Hiltunen Thoren M."/>
            <person name="Johannesson H."/>
        </authorList>
    </citation>
    <scope>NUCLEOTIDE SEQUENCE</scope>
    <source>
        <strain evidence="8">SMH4131-1</strain>
    </source>
</reference>
<evidence type="ECO:0000256" key="3">
    <source>
        <dbReference type="ARBA" id="ARBA00022989"/>
    </source>
</evidence>
<reference evidence="8" key="2">
    <citation type="submission" date="2023-06" db="EMBL/GenBank/DDBJ databases">
        <authorList>
            <consortium name="Lawrence Berkeley National Laboratory"/>
            <person name="Haridas S."/>
            <person name="Hensen N."/>
            <person name="Bonometti L."/>
            <person name="Westerberg I."/>
            <person name="Brannstrom I.O."/>
            <person name="Guillou S."/>
            <person name="Cros-Aarteil S."/>
            <person name="Calhoun S."/>
            <person name="Kuo A."/>
            <person name="Mondo S."/>
            <person name="Pangilinan J."/>
            <person name="Riley R."/>
            <person name="Labutti K."/>
            <person name="Andreopoulos B."/>
            <person name="Lipzen A."/>
            <person name="Chen C."/>
            <person name="Yanf M."/>
            <person name="Daum C."/>
            <person name="Ng V."/>
            <person name="Clum A."/>
            <person name="Steindorff A."/>
            <person name="Ohm R."/>
            <person name="Martin F."/>
            <person name="Silar P."/>
            <person name="Natvig D."/>
            <person name="Lalanne C."/>
            <person name="Gautier V."/>
            <person name="Ament-Velasquez S.L."/>
            <person name="Kruys A."/>
            <person name="Hutchinson M.I."/>
            <person name="Powell A.J."/>
            <person name="Barry K."/>
            <person name="Miller A.N."/>
            <person name="Grigoriev I.V."/>
            <person name="Debuchy R."/>
            <person name="Gladieux P."/>
            <person name="Thoren M.H."/>
            <person name="Johannesson H."/>
        </authorList>
    </citation>
    <scope>NUCLEOTIDE SEQUENCE</scope>
    <source>
        <strain evidence="8">SMH4131-1</strain>
    </source>
</reference>
<feature type="transmembrane region" description="Helical" evidence="6">
    <location>
        <begin position="120"/>
        <end position="141"/>
    </location>
</feature>
<evidence type="ECO:0000256" key="6">
    <source>
        <dbReference type="SAM" id="Phobius"/>
    </source>
</evidence>
<feature type="domain" description="Rhodopsin" evidence="7">
    <location>
        <begin position="27"/>
        <end position="265"/>
    </location>
</feature>
<evidence type="ECO:0000259" key="7">
    <source>
        <dbReference type="Pfam" id="PF20684"/>
    </source>
</evidence>
<evidence type="ECO:0000313" key="8">
    <source>
        <dbReference type="EMBL" id="KAK3319550.1"/>
    </source>
</evidence>
<dbReference type="GO" id="GO:0016020">
    <property type="term" value="C:membrane"/>
    <property type="evidence" value="ECO:0007669"/>
    <property type="project" value="UniProtKB-SubCell"/>
</dbReference>
<proteinExistence type="inferred from homology"/>